<keyword evidence="3" id="KW-0805">Transcription regulation</keyword>
<dbReference type="Proteomes" id="UP000799438">
    <property type="component" value="Unassembled WGS sequence"/>
</dbReference>
<evidence type="ECO:0000256" key="1">
    <source>
        <dbReference type="ARBA" id="ARBA00004123"/>
    </source>
</evidence>
<evidence type="ECO:0000313" key="11">
    <source>
        <dbReference type="Proteomes" id="UP000799438"/>
    </source>
</evidence>
<feature type="compositionally biased region" description="Polar residues" evidence="8">
    <location>
        <begin position="22"/>
        <end position="31"/>
    </location>
</feature>
<keyword evidence="11" id="KW-1185">Reference proteome</keyword>
<evidence type="ECO:0000256" key="5">
    <source>
        <dbReference type="ARBA" id="ARBA00023163"/>
    </source>
</evidence>
<dbReference type="OrthoDB" id="674948at2759"/>
<feature type="compositionally biased region" description="Polar residues" evidence="8">
    <location>
        <begin position="252"/>
        <end position="273"/>
    </location>
</feature>
<dbReference type="InterPro" id="IPR044280">
    <property type="entry name" value="Hac1/HY5"/>
</dbReference>
<dbReference type="PANTHER" id="PTHR46714">
    <property type="entry name" value="TRANSCRIPTIONAL ACTIVATOR HAC1"/>
    <property type="match status" value="1"/>
</dbReference>
<name>A0A6A6BLS1_9PEZI</name>
<dbReference type="GO" id="GO:0005634">
    <property type="term" value="C:nucleus"/>
    <property type="evidence" value="ECO:0007669"/>
    <property type="project" value="UniProtKB-SubCell"/>
</dbReference>
<evidence type="ECO:0000256" key="2">
    <source>
        <dbReference type="ARBA" id="ARBA00007163"/>
    </source>
</evidence>
<dbReference type="Gene3D" id="1.20.5.170">
    <property type="match status" value="1"/>
</dbReference>
<evidence type="ECO:0000256" key="8">
    <source>
        <dbReference type="SAM" id="MobiDB-lite"/>
    </source>
</evidence>
<dbReference type="SMART" id="SM00338">
    <property type="entry name" value="BRLZ"/>
    <property type="match status" value="1"/>
</dbReference>
<feature type="domain" description="BZIP" evidence="9">
    <location>
        <begin position="88"/>
        <end position="151"/>
    </location>
</feature>
<protein>
    <recommendedName>
        <fullName evidence="9">BZIP domain-containing protein</fullName>
    </recommendedName>
</protein>
<feature type="compositionally biased region" description="Basic and acidic residues" evidence="8">
    <location>
        <begin position="104"/>
        <end position="115"/>
    </location>
</feature>
<feature type="compositionally biased region" description="Low complexity" evidence="8">
    <location>
        <begin position="39"/>
        <end position="50"/>
    </location>
</feature>
<proteinExistence type="inferred from homology"/>
<dbReference type="AlphaFoldDB" id="A0A6A6BLS1"/>
<feature type="compositionally biased region" description="Polar residues" evidence="8">
    <location>
        <begin position="1"/>
        <end position="14"/>
    </location>
</feature>
<keyword evidence="7" id="KW-0539">Nucleus</keyword>
<sequence>MTASPSSPFLSPQSVADAPATINMQDLQRSTPLPDDDALSSSSSPAPAASHSNNKKEPKKRKSWGQVLPEPKTNLPPRKRAKTADEKEQRRIERVKRNRLAAHNSRERKREEMDRLTAERDHFRDTFRRVFSQLKQLESQNEWYRARATEKLPELPNMSANIEKDNFLLSAINGTPAPELPFSAPTPGPTSTPAYVEDTSSIKRETSVSSTTMNPREASFSSPAVNSMDSFAMSSLDSLDPFGTNCREGSYASPTSLDDGSYDSPINTASQPATPRDERESTVAEPDLAQHSAAMLCWFDLQCQSGSSSSASRAPASRSTSTLATFLLFLTSLMSMMTFLSASASTTLSPTLRRTISSRLLSLMTTWEPSALMSPLASLMTCKPTQAQLLLLATGQELLRKPSFRVAGKISRSPHAINRERVWRKALRSFSREFGLRSRRGWKKNHHMGAPASVTTMGTRQLRHNQVRA</sequence>
<dbReference type="GO" id="GO:0006986">
    <property type="term" value="P:response to unfolded protein"/>
    <property type="evidence" value="ECO:0007669"/>
    <property type="project" value="UniProtKB-KW"/>
</dbReference>
<dbReference type="GO" id="GO:0000981">
    <property type="term" value="F:DNA-binding transcription factor activity, RNA polymerase II-specific"/>
    <property type="evidence" value="ECO:0007669"/>
    <property type="project" value="InterPro"/>
</dbReference>
<evidence type="ECO:0000256" key="4">
    <source>
        <dbReference type="ARBA" id="ARBA00023125"/>
    </source>
</evidence>
<keyword evidence="4" id="KW-0238">DNA-binding</keyword>
<evidence type="ECO:0000256" key="6">
    <source>
        <dbReference type="ARBA" id="ARBA00023230"/>
    </source>
</evidence>
<evidence type="ECO:0000256" key="7">
    <source>
        <dbReference type="ARBA" id="ARBA00023242"/>
    </source>
</evidence>
<dbReference type="SUPFAM" id="SSF57959">
    <property type="entry name" value="Leucine zipper domain"/>
    <property type="match status" value="1"/>
</dbReference>
<evidence type="ECO:0000313" key="10">
    <source>
        <dbReference type="EMBL" id="KAF2145070.1"/>
    </source>
</evidence>
<keyword evidence="5" id="KW-0804">Transcription</keyword>
<organism evidence="10 11">
    <name type="scientific">Aplosporella prunicola CBS 121167</name>
    <dbReference type="NCBI Taxonomy" id="1176127"/>
    <lineage>
        <taxon>Eukaryota</taxon>
        <taxon>Fungi</taxon>
        <taxon>Dikarya</taxon>
        <taxon>Ascomycota</taxon>
        <taxon>Pezizomycotina</taxon>
        <taxon>Dothideomycetes</taxon>
        <taxon>Dothideomycetes incertae sedis</taxon>
        <taxon>Botryosphaeriales</taxon>
        <taxon>Aplosporellaceae</taxon>
        <taxon>Aplosporella</taxon>
    </lineage>
</organism>
<dbReference type="InterPro" id="IPR004827">
    <property type="entry name" value="bZIP"/>
</dbReference>
<gene>
    <name evidence="10" type="ORF">K452DRAFT_284457</name>
</gene>
<feature type="compositionally biased region" description="Polar residues" evidence="8">
    <location>
        <begin position="207"/>
        <end position="223"/>
    </location>
</feature>
<dbReference type="GO" id="GO:0045944">
    <property type="term" value="P:positive regulation of transcription by RNA polymerase II"/>
    <property type="evidence" value="ECO:0007669"/>
    <property type="project" value="InterPro"/>
</dbReference>
<accession>A0A6A6BLS1</accession>
<dbReference type="GeneID" id="54297439"/>
<dbReference type="InterPro" id="IPR046347">
    <property type="entry name" value="bZIP_sf"/>
</dbReference>
<evidence type="ECO:0000256" key="3">
    <source>
        <dbReference type="ARBA" id="ARBA00023015"/>
    </source>
</evidence>
<comment type="subcellular location">
    <subcellularLocation>
        <location evidence="1">Nucleus</location>
    </subcellularLocation>
</comment>
<dbReference type="RefSeq" id="XP_033400782.1">
    <property type="nucleotide sequence ID" value="XM_033539943.1"/>
</dbReference>
<feature type="compositionally biased region" description="Basic and acidic residues" evidence="8">
    <location>
        <begin position="82"/>
        <end position="92"/>
    </location>
</feature>
<feature type="region of interest" description="Disordered" evidence="8">
    <location>
        <begin position="1"/>
        <end position="115"/>
    </location>
</feature>
<evidence type="ECO:0000259" key="9">
    <source>
        <dbReference type="PROSITE" id="PS50217"/>
    </source>
</evidence>
<comment type="similarity">
    <text evidence="2">Belongs to the bZIP family.</text>
</comment>
<feature type="region of interest" description="Disordered" evidence="8">
    <location>
        <begin position="178"/>
        <end position="223"/>
    </location>
</feature>
<dbReference type="PROSITE" id="PS50217">
    <property type="entry name" value="BZIP"/>
    <property type="match status" value="1"/>
</dbReference>
<reference evidence="10" key="1">
    <citation type="journal article" date="2020" name="Stud. Mycol.">
        <title>101 Dothideomycetes genomes: a test case for predicting lifestyles and emergence of pathogens.</title>
        <authorList>
            <person name="Haridas S."/>
            <person name="Albert R."/>
            <person name="Binder M."/>
            <person name="Bloem J."/>
            <person name="Labutti K."/>
            <person name="Salamov A."/>
            <person name="Andreopoulos B."/>
            <person name="Baker S."/>
            <person name="Barry K."/>
            <person name="Bills G."/>
            <person name="Bluhm B."/>
            <person name="Cannon C."/>
            <person name="Castanera R."/>
            <person name="Culley D."/>
            <person name="Daum C."/>
            <person name="Ezra D."/>
            <person name="Gonzalez J."/>
            <person name="Henrissat B."/>
            <person name="Kuo A."/>
            <person name="Liang C."/>
            <person name="Lipzen A."/>
            <person name="Lutzoni F."/>
            <person name="Magnuson J."/>
            <person name="Mondo S."/>
            <person name="Nolan M."/>
            <person name="Ohm R."/>
            <person name="Pangilinan J."/>
            <person name="Park H.-J."/>
            <person name="Ramirez L."/>
            <person name="Alfaro M."/>
            <person name="Sun H."/>
            <person name="Tritt A."/>
            <person name="Yoshinaga Y."/>
            <person name="Zwiers L.-H."/>
            <person name="Turgeon B."/>
            <person name="Goodwin S."/>
            <person name="Spatafora J."/>
            <person name="Crous P."/>
            <person name="Grigoriev I."/>
        </authorList>
    </citation>
    <scope>NUCLEOTIDE SEQUENCE</scope>
    <source>
        <strain evidence="10">CBS 121167</strain>
    </source>
</reference>
<feature type="region of interest" description="Disordered" evidence="8">
    <location>
        <begin position="247"/>
        <end position="284"/>
    </location>
</feature>
<dbReference type="PANTHER" id="PTHR46714:SF6">
    <property type="entry name" value="TRANSCRIPTIONAL ACTIVATOR HAC1"/>
    <property type="match status" value="1"/>
</dbReference>
<dbReference type="EMBL" id="ML995478">
    <property type="protein sequence ID" value="KAF2145070.1"/>
    <property type="molecule type" value="Genomic_DNA"/>
</dbReference>
<dbReference type="PROSITE" id="PS00036">
    <property type="entry name" value="BZIP_BASIC"/>
    <property type="match status" value="1"/>
</dbReference>
<keyword evidence="6" id="KW-0834">Unfolded protein response</keyword>
<dbReference type="GO" id="GO:0003677">
    <property type="term" value="F:DNA binding"/>
    <property type="evidence" value="ECO:0007669"/>
    <property type="project" value="UniProtKB-KW"/>
</dbReference>